<proteinExistence type="predicted"/>
<sequence>MTARPMKYRLLQVLVVVFGFVPVLAGLAGIVLGPSMAGLAPSDTPVALDSHVRYLSGLLLAIGIGFWSTVPRLEWHAVRFRLLTALVVVGGLGRLIGLLAIGVPPPSMLFGLAMELVVTPGLCWWQYRIAERA</sequence>
<organism evidence="2 3">
    <name type="scientific">Lichenicola cladoniae</name>
    <dbReference type="NCBI Taxonomy" id="1484109"/>
    <lineage>
        <taxon>Bacteria</taxon>
        <taxon>Pseudomonadati</taxon>
        <taxon>Pseudomonadota</taxon>
        <taxon>Alphaproteobacteria</taxon>
        <taxon>Acetobacterales</taxon>
        <taxon>Acetobacteraceae</taxon>
        <taxon>Lichenicola</taxon>
    </lineage>
</organism>
<keyword evidence="1" id="KW-1133">Transmembrane helix</keyword>
<dbReference type="Pfam" id="PF14248">
    <property type="entry name" value="DUF4345"/>
    <property type="match status" value="1"/>
</dbReference>
<evidence type="ECO:0000313" key="2">
    <source>
        <dbReference type="EMBL" id="QKE90104.1"/>
    </source>
</evidence>
<feature type="transmembrane region" description="Helical" evidence="1">
    <location>
        <begin position="108"/>
        <end position="127"/>
    </location>
</feature>
<dbReference type="KEGG" id="lck:HN018_08610"/>
<name>A0A6M8HNX2_9PROT</name>
<evidence type="ECO:0000256" key="1">
    <source>
        <dbReference type="SAM" id="Phobius"/>
    </source>
</evidence>
<keyword evidence="3" id="KW-1185">Reference proteome</keyword>
<dbReference type="InterPro" id="IPR025597">
    <property type="entry name" value="DUF4345"/>
</dbReference>
<keyword evidence="1" id="KW-0472">Membrane</keyword>
<feature type="transmembrane region" description="Helical" evidence="1">
    <location>
        <begin position="52"/>
        <end position="70"/>
    </location>
</feature>
<reference evidence="2 3" key="1">
    <citation type="journal article" date="2014" name="World J. Microbiol. Biotechnol.">
        <title>Biodiversity and physiological characteristics of Antarctic and Arctic lichens-associated bacteria.</title>
        <authorList>
            <person name="Lee Y.M."/>
            <person name="Kim E.H."/>
            <person name="Lee H.K."/>
            <person name="Hong S.G."/>
        </authorList>
    </citation>
    <scope>NUCLEOTIDE SEQUENCE [LARGE SCALE GENOMIC DNA]</scope>
    <source>
        <strain evidence="2 3">PAMC 26569</strain>
    </source>
</reference>
<dbReference type="EMBL" id="CP053708">
    <property type="protein sequence ID" value="QKE90104.1"/>
    <property type="molecule type" value="Genomic_DNA"/>
</dbReference>
<accession>A0A6M8HNX2</accession>
<dbReference type="AlphaFoldDB" id="A0A6M8HNX2"/>
<feature type="transmembrane region" description="Helical" evidence="1">
    <location>
        <begin position="12"/>
        <end position="32"/>
    </location>
</feature>
<keyword evidence="1" id="KW-0812">Transmembrane</keyword>
<evidence type="ECO:0000313" key="3">
    <source>
        <dbReference type="Proteomes" id="UP000500767"/>
    </source>
</evidence>
<protein>
    <submittedName>
        <fullName evidence="2">DUF4345 domain-containing protein</fullName>
    </submittedName>
</protein>
<gene>
    <name evidence="2" type="ORF">HN018_08610</name>
</gene>
<feature type="transmembrane region" description="Helical" evidence="1">
    <location>
        <begin position="82"/>
        <end position="102"/>
    </location>
</feature>
<dbReference type="Proteomes" id="UP000500767">
    <property type="component" value="Chromosome"/>
</dbReference>